<sequence length="147" mass="16992">MIKKEDRYLSPGEEEDHGNLDERKPQATQKILPSQLRQQTKLPSLRNPIHSSLSNCKPIFCLIEITKSRFTVEAIVPHFKSFRREHLASLKNRELIFLLIDAIVVTGILLDRATADGKETRQKLLPRRELDYLAIETVMVVADWMKT</sequence>
<evidence type="ECO:0000313" key="3">
    <source>
        <dbReference type="EMBL" id="KAA1080218.1"/>
    </source>
</evidence>
<name>A0A5B0MVL2_PUCGR</name>
<protein>
    <submittedName>
        <fullName evidence="2">Uncharacterized protein</fullName>
    </submittedName>
</protein>
<evidence type="ECO:0000313" key="2">
    <source>
        <dbReference type="EMBL" id="KAA1080216.1"/>
    </source>
</evidence>
<reference evidence="2 4" key="1">
    <citation type="submission" date="2019-05" db="EMBL/GenBank/DDBJ databases">
        <title>Emergence of the Ug99 lineage of the wheat stem rust pathogen through somatic hybridization.</title>
        <authorList>
            <person name="Li F."/>
            <person name="Upadhyaya N.M."/>
            <person name="Sperschneider J."/>
            <person name="Matny O."/>
            <person name="Nguyen-Phuc H."/>
            <person name="Mago R."/>
            <person name="Raley C."/>
            <person name="Miller M.E."/>
            <person name="Silverstein K.A.T."/>
            <person name="Henningsen E."/>
            <person name="Hirsch C.D."/>
            <person name="Visser B."/>
            <person name="Pretorius Z.A."/>
            <person name="Steffenson B.J."/>
            <person name="Schwessinger B."/>
            <person name="Dodds P.N."/>
            <person name="Figueroa M."/>
        </authorList>
    </citation>
    <scope>NUCLEOTIDE SEQUENCE [LARGE SCALE GENOMIC DNA]</scope>
    <source>
        <strain evidence="2 4">Ug99</strain>
    </source>
</reference>
<proteinExistence type="predicted"/>
<comment type="caution">
    <text evidence="2">The sequence shown here is derived from an EMBL/GenBank/DDBJ whole genome shotgun (WGS) entry which is preliminary data.</text>
</comment>
<feature type="region of interest" description="Disordered" evidence="1">
    <location>
        <begin position="1"/>
        <end position="24"/>
    </location>
</feature>
<gene>
    <name evidence="2" type="ORF">PGTUg99_023454</name>
    <name evidence="3" type="ORF">PGTUg99_023646</name>
</gene>
<organism evidence="2 4">
    <name type="scientific">Puccinia graminis f. sp. tritici</name>
    <dbReference type="NCBI Taxonomy" id="56615"/>
    <lineage>
        <taxon>Eukaryota</taxon>
        <taxon>Fungi</taxon>
        <taxon>Dikarya</taxon>
        <taxon>Basidiomycota</taxon>
        <taxon>Pucciniomycotina</taxon>
        <taxon>Pucciniomycetes</taxon>
        <taxon>Pucciniales</taxon>
        <taxon>Pucciniaceae</taxon>
        <taxon>Puccinia</taxon>
    </lineage>
</organism>
<dbReference type="EMBL" id="VDEP01000442">
    <property type="protein sequence ID" value="KAA1080218.1"/>
    <property type="molecule type" value="Genomic_DNA"/>
</dbReference>
<accession>A0A5B0MVL2</accession>
<dbReference type="EMBL" id="VDEP01000442">
    <property type="protein sequence ID" value="KAA1080216.1"/>
    <property type="molecule type" value="Genomic_DNA"/>
</dbReference>
<evidence type="ECO:0000313" key="4">
    <source>
        <dbReference type="Proteomes" id="UP000325313"/>
    </source>
</evidence>
<dbReference type="AlphaFoldDB" id="A0A5B0MVL2"/>
<dbReference type="Proteomes" id="UP000325313">
    <property type="component" value="Unassembled WGS sequence"/>
</dbReference>
<evidence type="ECO:0000256" key="1">
    <source>
        <dbReference type="SAM" id="MobiDB-lite"/>
    </source>
</evidence>